<dbReference type="Pfam" id="PF01243">
    <property type="entry name" value="PNPOx_N"/>
    <property type="match status" value="1"/>
</dbReference>
<dbReference type="NCBIfam" id="NF004231">
    <property type="entry name" value="PRK05679.1"/>
    <property type="match status" value="1"/>
</dbReference>
<dbReference type="InterPro" id="IPR011576">
    <property type="entry name" value="Pyridox_Oxase_N"/>
</dbReference>
<gene>
    <name evidence="8" type="primary">pdxH</name>
    <name evidence="8" type="ORF">FCK90_09445</name>
</gene>
<organism evidence="8 9">
    <name type="scientific">Kocuria coralli</name>
    <dbReference type="NCBI Taxonomy" id="1461025"/>
    <lineage>
        <taxon>Bacteria</taxon>
        <taxon>Bacillati</taxon>
        <taxon>Actinomycetota</taxon>
        <taxon>Actinomycetes</taxon>
        <taxon>Micrococcales</taxon>
        <taxon>Micrococcaceae</taxon>
        <taxon>Kocuria</taxon>
    </lineage>
</organism>
<sequence>MSESTAWPSTGPAADPLKLFRAWLADAHARQVAGPRAVVLATTGDDGGPSQRVVILRDVDEHGLIFTSSTTSRKGRELAANPRASMNFYWREVMRQVEVLGRVGQLPPEIADRYFDGRSEAARAVAIVSAQSAPLASEEELRSQCEELRGRAEPLRRPDHQVAYRLVPDCFEFWQWREDEVHRRLRYDRRAGSWSATRLQP</sequence>
<evidence type="ECO:0000259" key="6">
    <source>
        <dbReference type="Pfam" id="PF01243"/>
    </source>
</evidence>
<protein>
    <submittedName>
        <fullName evidence="8">Pyridoxamine 5'-phosphate oxidase</fullName>
        <ecNumber evidence="8">1.4.3.5</ecNumber>
    </submittedName>
</protein>
<dbReference type="EC" id="1.4.3.5" evidence="8"/>
<feature type="binding site" evidence="5">
    <location>
        <position position="184"/>
    </location>
    <ligand>
        <name>FMN</name>
        <dbReference type="ChEBI" id="CHEBI:58210"/>
    </ligand>
</feature>
<evidence type="ECO:0000256" key="4">
    <source>
        <dbReference type="ARBA" id="ARBA00023002"/>
    </source>
</evidence>
<feature type="binding site" evidence="5">
    <location>
        <position position="96"/>
    </location>
    <ligand>
        <name>FMN</name>
        <dbReference type="ChEBI" id="CHEBI:58210"/>
    </ligand>
</feature>
<dbReference type="SUPFAM" id="SSF50475">
    <property type="entry name" value="FMN-binding split barrel"/>
    <property type="match status" value="1"/>
</dbReference>
<proteinExistence type="inferred from homology"/>
<dbReference type="InterPro" id="IPR000659">
    <property type="entry name" value="Pyridox_Oxase"/>
</dbReference>
<dbReference type="EMBL" id="SZWF01000013">
    <property type="protein sequence ID" value="KAA9393884.1"/>
    <property type="molecule type" value="Genomic_DNA"/>
</dbReference>
<dbReference type="PANTHER" id="PTHR10851:SF0">
    <property type="entry name" value="PYRIDOXINE-5'-PHOSPHATE OXIDASE"/>
    <property type="match status" value="1"/>
</dbReference>
<dbReference type="Proteomes" id="UP000325957">
    <property type="component" value="Unassembled WGS sequence"/>
</dbReference>
<keyword evidence="9" id="KW-1185">Reference proteome</keyword>
<dbReference type="InterPro" id="IPR012349">
    <property type="entry name" value="Split_barrel_FMN-bd"/>
</dbReference>
<evidence type="ECO:0000259" key="7">
    <source>
        <dbReference type="Pfam" id="PF10590"/>
    </source>
</evidence>
<evidence type="ECO:0000256" key="2">
    <source>
        <dbReference type="ARBA" id="ARBA00022630"/>
    </source>
</evidence>
<dbReference type="PANTHER" id="PTHR10851">
    <property type="entry name" value="PYRIDOXINE-5-PHOSPHATE OXIDASE"/>
    <property type="match status" value="1"/>
</dbReference>
<dbReference type="OrthoDB" id="9780392at2"/>
<evidence type="ECO:0000313" key="9">
    <source>
        <dbReference type="Proteomes" id="UP000325957"/>
    </source>
</evidence>
<evidence type="ECO:0000256" key="1">
    <source>
        <dbReference type="ARBA" id="ARBA00007301"/>
    </source>
</evidence>
<comment type="similarity">
    <text evidence="1">Belongs to the pyridoxamine 5'-phosphate oxidase family.</text>
</comment>
<dbReference type="GO" id="GO:0004733">
    <property type="term" value="F:pyridoxamine phosphate oxidase activity"/>
    <property type="evidence" value="ECO:0007669"/>
    <property type="project" value="UniProtKB-EC"/>
</dbReference>
<evidence type="ECO:0000256" key="5">
    <source>
        <dbReference type="PIRSR" id="PIRSR000190-2"/>
    </source>
</evidence>
<dbReference type="Pfam" id="PF10590">
    <property type="entry name" value="PNP_phzG_C"/>
    <property type="match status" value="1"/>
</dbReference>
<feature type="binding site" evidence="5">
    <location>
        <begin position="131"/>
        <end position="132"/>
    </location>
    <ligand>
        <name>FMN</name>
        <dbReference type="ChEBI" id="CHEBI:58210"/>
    </ligand>
</feature>
<dbReference type="GO" id="GO:0010181">
    <property type="term" value="F:FMN binding"/>
    <property type="evidence" value="ECO:0007669"/>
    <property type="project" value="InterPro"/>
</dbReference>
<feature type="domain" description="Pyridoxine 5'-phosphate oxidase dimerisation C-terminal" evidence="7">
    <location>
        <begin position="163"/>
        <end position="201"/>
    </location>
</feature>
<feature type="binding site" evidence="5">
    <location>
        <position position="74"/>
    </location>
    <ligand>
        <name>FMN</name>
        <dbReference type="ChEBI" id="CHEBI:58210"/>
    </ligand>
</feature>
<dbReference type="GO" id="GO:0008615">
    <property type="term" value="P:pyridoxine biosynthetic process"/>
    <property type="evidence" value="ECO:0007669"/>
    <property type="project" value="InterPro"/>
</dbReference>
<feature type="binding site" evidence="5">
    <location>
        <position position="73"/>
    </location>
    <ligand>
        <name>FMN</name>
        <dbReference type="ChEBI" id="CHEBI:58210"/>
    </ligand>
</feature>
<dbReference type="PIRSF" id="PIRSF000190">
    <property type="entry name" value="Pyd_amn-ph_oxd"/>
    <property type="match status" value="1"/>
</dbReference>
<name>A0A5J5KW95_9MICC</name>
<feature type="binding site" evidence="5">
    <location>
        <position position="174"/>
    </location>
    <ligand>
        <name>FMN</name>
        <dbReference type="ChEBI" id="CHEBI:58210"/>
    </ligand>
</feature>
<evidence type="ECO:0000313" key="8">
    <source>
        <dbReference type="EMBL" id="KAA9393884.1"/>
    </source>
</evidence>
<dbReference type="AlphaFoldDB" id="A0A5J5KW95"/>
<keyword evidence="4 8" id="KW-0560">Oxidoreductase</keyword>
<dbReference type="InterPro" id="IPR019576">
    <property type="entry name" value="Pyridoxamine_oxidase_dimer_C"/>
</dbReference>
<dbReference type="RefSeq" id="WP_158034064.1">
    <property type="nucleotide sequence ID" value="NZ_ML708619.1"/>
</dbReference>
<dbReference type="Gene3D" id="2.30.110.10">
    <property type="entry name" value="Electron Transport, Fmn-binding Protein, Chain A"/>
    <property type="match status" value="1"/>
</dbReference>
<keyword evidence="3 5" id="KW-0288">FMN</keyword>
<reference evidence="8 9" key="1">
    <citation type="submission" date="2019-05" db="EMBL/GenBank/DDBJ databases">
        <title>Kocuria coralli sp. nov., a novel actinobacterium isolated from coral reef seawater.</title>
        <authorList>
            <person name="Li J."/>
        </authorList>
    </citation>
    <scope>NUCLEOTIDE SEQUENCE [LARGE SCALE GENOMIC DNA]</scope>
    <source>
        <strain evidence="8 9">SCSIO 13007</strain>
    </source>
</reference>
<feature type="domain" description="Pyridoxamine 5'-phosphate oxidase N-terminal" evidence="6">
    <location>
        <begin position="25"/>
        <end position="149"/>
    </location>
</feature>
<comment type="cofactor">
    <cofactor evidence="5">
        <name>FMN</name>
        <dbReference type="ChEBI" id="CHEBI:58210"/>
    </cofactor>
    <text evidence="5">Binds 1 FMN per subunit.</text>
</comment>
<comment type="caution">
    <text evidence="8">The sequence shown here is derived from an EMBL/GenBank/DDBJ whole genome shotgun (WGS) entry which is preliminary data.</text>
</comment>
<evidence type="ECO:0000256" key="3">
    <source>
        <dbReference type="ARBA" id="ARBA00022643"/>
    </source>
</evidence>
<accession>A0A5J5KW95</accession>
<keyword evidence="2" id="KW-0285">Flavoprotein</keyword>